<evidence type="ECO:0000313" key="2">
    <source>
        <dbReference type="EMBL" id="ETR65620.1"/>
    </source>
</evidence>
<accession>A0A1V1NSP8</accession>
<sequence length="335" mass="37922">MLHVFNGFTLTLLFTTYDAFSSRIPDTNQTKCYDNEKEIPCPGPGEDFYGQDGNYVINPQSFTKLDDQGNDLPDSATEWTMVRDNVTGLIWEVKTDDGSIHDKDNKYTWYDSNPETNGGNAGMNGDGTDTEDFIKAINDSNYGGFSDWRLPTTKELKCIVNYEKINLFINTSYFPEKNSEFYWSSTSNAGRNLNAWGINFNYGSALAIAKTHSCCIRIVRGQRRLLDNSDNLLINNGEAVTDICTGLMWQRESLALKKTWQSAIEYCENLSMSGYNDWRLPTLKELRSIVDLSKSGPAINEEFFYNNMLDFYWASTSVMSHNGHAWGVLFGTGND</sequence>
<proteinExistence type="predicted"/>
<feature type="domain" description="Lcl C-terminal" evidence="1">
    <location>
        <begin position="81"/>
        <end position="220"/>
    </location>
</feature>
<dbReference type="PANTHER" id="PTHR35812">
    <property type="entry name" value="LIPOPROTEIN"/>
    <property type="match status" value="1"/>
</dbReference>
<feature type="domain" description="Lcl C-terminal" evidence="1">
    <location>
        <begin position="239"/>
        <end position="334"/>
    </location>
</feature>
<organism evidence="2 3">
    <name type="scientific">Candidatus Magnetoglobus multicellularis str. Araruama</name>
    <dbReference type="NCBI Taxonomy" id="890399"/>
    <lineage>
        <taxon>Bacteria</taxon>
        <taxon>Pseudomonadati</taxon>
        <taxon>Thermodesulfobacteriota</taxon>
        <taxon>Desulfobacteria</taxon>
        <taxon>Desulfobacterales</taxon>
        <taxon>Desulfobacteraceae</taxon>
        <taxon>Candidatus Magnetoglobus</taxon>
    </lineage>
</organism>
<evidence type="ECO:0000313" key="3">
    <source>
        <dbReference type="Proteomes" id="UP000189670"/>
    </source>
</evidence>
<dbReference type="AlphaFoldDB" id="A0A1V1NSP8"/>
<feature type="non-terminal residue" evidence="2">
    <location>
        <position position="335"/>
    </location>
</feature>
<gene>
    <name evidence="2" type="ORF">OMM_13970</name>
</gene>
<comment type="caution">
    <text evidence="2">The sequence shown here is derived from an EMBL/GenBank/DDBJ whole genome shotgun (WGS) entry which is preliminary data.</text>
</comment>
<protein>
    <recommendedName>
        <fullName evidence="1">Lcl C-terminal domain-containing protein</fullName>
    </recommendedName>
</protein>
<dbReference type="PANTHER" id="PTHR35812:SF1">
    <property type="entry name" value="LIPOPROTEIN"/>
    <property type="match status" value="1"/>
</dbReference>
<name>A0A1V1NSP8_9BACT</name>
<dbReference type="EMBL" id="ATBP01002646">
    <property type="protein sequence ID" value="ETR65620.1"/>
    <property type="molecule type" value="Genomic_DNA"/>
</dbReference>
<reference evidence="3" key="1">
    <citation type="submission" date="2012-11" db="EMBL/GenBank/DDBJ databases">
        <authorList>
            <person name="Lucero-Rivera Y.E."/>
            <person name="Tovar-Ramirez D."/>
        </authorList>
    </citation>
    <scope>NUCLEOTIDE SEQUENCE [LARGE SCALE GENOMIC DNA]</scope>
    <source>
        <strain evidence="3">Araruama</strain>
    </source>
</reference>
<dbReference type="Pfam" id="PF07603">
    <property type="entry name" value="Lcl_C"/>
    <property type="match status" value="2"/>
</dbReference>
<evidence type="ECO:0000259" key="1">
    <source>
        <dbReference type="Pfam" id="PF07603"/>
    </source>
</evidence>
<dbReference type="InterPro" id="IPR011460">
    <property type="entry name" value="Lcl_C"/>
</dbReference>
<dbReference type="Proteomes" id="UP000189670">
    <property type="component" value="Unassembled WGS sequence"/>
</dbReference>